<evidence type="ECO:0000313" key="2">
    <source>
        <dbReference type="Proteomes" id="UP001208651"/>
    </source>
</evidence>
<dbReference type="InterPro" id="IPR053058">
    <property type="entry name" value="Mulikevirus_tape_measure"/>
</dbReference>
<gene>
    <name evidence="1" type="ORF">LZT28_21440</name>
</gene>
<organism evidence="1 2">
    <name type="scientific">Aeromonas media</name>
    <dbReference type="NCBI Taxonomy" id="651"/>
    <lineage>
        <taxon>Bacteria</taxon>
        <taxon>Pseudomonadati</taxon>
        <taxon>Pseudomonadota</taxon>
        <taxon>Gammaproteobacteria</taxon>
        <taxon>Aeromonadales</taxon>
        <taxon>Aeromonadaceae</taxon>
        <taxon>Aeromonas</taxon>
    </lineage>
</organism>
<dbReference type="NCBIfam" id="TIGR02675">
    <property type="entry name" value="tape_meas_nterm"/>
    <property type="match status" value="1"/>
</dbReference>
<dbReference type="Proteomes" id="UP001208651">
    <property type="component" value="Unassembled WGS sequence"/>
</dbReference>
<dbReference type="PANTHER" id="PTHR38812:SF2">
    <property type="entry name" value="MU-LIKE PROPHAGE FLUMU PROTEIN GP42"/>
    <property type="match status" value="1"/>
</dbReference>
<proteinExistence type="predicted"/>
<name>A0AAW5RTI9_AERME</name>
<comment type="caution">
    <text evidence="1">The sequence shown here is derived from an EMBL/GenBank/DDBJ whole genome shotgun (WGS) entry which is preliminary data.</text>
</comment>
<sequence>MQLIERGVPLWQLLEQVTGKNTAELQKLSEAGKLGRDTIQALMNEIAAQSSGASANNMSLLSGLISNAQDNLAKFYRMVAENGALTWLKNQLAQLNAEFDAMAKDGRLQAWAQRLYDGLIAMGVTLKSLIQTL</sequence>
<dbReference type="InterPro" id="IPR013491">
    <property type="entry name" value="Tape_meas_N"/>
</dbReference>
<reference evidence="1" key="1">
    <citation type="submission" date="2022-01" db="EMBL/GenBank/DDBJ databases">
        <title>Comparison of Fish pathogen Aeromonas spp.</title>
        <authorList>
            <person name="Dubey S."/>
            <person name="Sorum H."/>
            <person name="Munangandu H.M."/>
        </authorList>
    </citation>
    <scope>NUCLEOTIDE SEQUENCE</scope>
    <source>
        <strain evidence="1">SD/21-15</strain>
    </source>
</reference>
<protein>
    <submittedName>
        <fullName evidence="1">Tape measure protein</fullName>
    </submittedName>
</protein>
<dbReference type="PANTHER" id="PTHR38812">
    <property type="entry name" value="MU-LIKE PROPHAGE FLUMU PROTEIN GP42"/>
    <property type="match status" value="1"/>
</dbReference>
<dbReference type="AlphaFoldDB" id="A0AAW5RTI9"/>
<evidence type="ECO:0000313" key="1">
    <source>
        <dbReference type="EMBL" id="MCV3290751.1"/>
    </source>
</evidence>
<dbReference type="EMBL" id="JAJVCY010000077">
    <property type="protein sequence ID" value="MCV3290751.1"/>
    <property type="molecule type" value="Genomic_DNA"/>
</dbReference>
<accession>A0AAW5RTI9</accession>